<gene>
    <name evidence="1" type="ORF">OEZ85_012233</name>
</gene>
<accession>A0ABY8TSR1</accession>
<organism evidence="1 2">
    <name type="scientific">Tetradesmus obliquus</name>
    <name type="common">Green alga</name>
    <name type="synonym">Acutodesmus obliquus</name>
    <dbReference type="NCBI Taxonomy" id="3088"/>
    <lineage>
        <taxon>Eukaryota</taxon>
        <taxon>Viridiplantae</taxon>
        <taxon>Chlorophyta</taxon>
        <taxon>core chlorophytes</taxon>
        <taxon>Chlorophyceae</taxon>
        <taxon>CS clade</taxon>
        <taxon>Sphaeropleales</taxon>
        <taxon>Scenedesmaceae</taxon>
        <taxon>Tetradesmus</taxon>
    </lineage>
</organism>
<protein>
    <submittedName>
        <fullName evidence="1">Uncharacterized protein</fullName>
    </submittedName>
</protein>
<keyword evidence="2" id="KW-1185">Reference proteome</keyword>
<reference evidence="1 2" key="1">
    <citation type="submission" date="2023-05" db="EMBL/GenBank/DDBJ databases">
        <title>A 100% complete, gapless, phased diploid assembly of the Scenedesmus obliquus UTEX 3031 genome.</title>
        <authorList>
            <person name="Biondi T.C."/>
            <person name="Hanschen E.R."/>
            <person name="Kwon T."/>
            <person name="Eng W."/>
            <person name="Kruse C.P.S."/>
            <person name="Koehler S.I."/>
            <person name="Kunde Y."/>
            <person name="Gleasner C.D."/>
            <person name="You Mak K.T."/>
            <person name="Polle J."/>
            <person name="Hovde B.T."/>
            <person name="Starkenburg S.R."/>
        </authorList>
    </citation>
    <scope>NUCLEOTIDE SEQUENCE [LARGE SCALE GENOMIC DNA]</scope>
    <source>
        <strain evidence="1 2">DOE0152z</strain>
    </source>
</reference>
<dbReference type="Proteomes" id="UP001244341">
    <property type="component" value="Chromosome 3b"/>
</dbReference>
<proteinExistence type="predicted"/>
<evidence type="ECO:0000313" key="2">
    <source>
        <dbReference type="Proteomes" id="UP001244341"/>
    </source>
</evidence>
<dbReference type="EMBL" id="CP126210">
    <property type="protein sequence ID" value="WIA12161.1"/>
    <property type="molecule type" value="Genomic_DNA"/>
</dbReference>
<evidence type="ECO:0000313" key="1">
    <source>
        <dbReference type="EMBL" id="WIA12161.1"/>
    </source>
</evidence>
<sequence>MAAGGTKQQATAPKKHQGTTSWLARAAAALSKPAVHPAEAVWDKVPVKEIEYLWSNAPRSCLGCAEHAMEYSPDDPAAAFPIGLGRRDCIACLQAEGNDKPTGRMQYLVAEILAHILLSQQGMPITAAVEYELLSFQQ</sequence>
<name>A0ABY8TSR1_TETOB</name>